<proteinExistence type="inferred from homology"/>
<keyword evidence="4 10" id="KW-0809">Transit peptide</keyword>
<evidence type="ECO:0000313" key="13">
    <source>
        <dbReference type="Proteomes" id="UP000193218"/>
    </source>
</evidence>
<dbReference type="GO" id="GO:0005743">
    <property type="term" value="C:mitochondrial inner membrane"/>
    <property type="evidence" value="ECO:0007669"/>
    <property type="project" value="UniProtKB-SubCell"/>
</dbReference>
<evidence type="ECO:0000256" key="8">
    <source>
        <dbReference type="ARBA" id="ARBA00023136"/>
    </source>
</evidence>
<evidence type="ECO:0000313" key="12">
    <source>
        <dbReference type="EMBL" id="ORX35912.1"/>
    </source>
</evidence>
<keyword evidence="7 10" id="KW-0496">Mitochondrion</keyword>
<dbReference type="AlphaFoldDB" id="A0A1Y1UD26"/>
<gene>
    <name evidence="12" type="ORF">BD324DRAFT_581344</name>
</gene>
<keyword evidence="3 10" id="KW-0999">Mitochondrion inner membrane</keyword>
<feature type="coiled-coil region" evidence="11">
    <location>
        <begin position="11"/>
        <end position="38"/>
    </location>
</feature>
<dbReference type="Pfam" id="PF05546">
    <property type="entry name" value="She9_MDM33"/>
    <property type="match status" value="1"/>
</dbReference>
<dbReference type="PANTHER" id="PTHR31961">
    <property type="entry name" value="SENSITIVE TO HIGH EXPRESSION PROTEIN 9, MITOCHONDRIAL"/>
    <property type="match status" value="1"/>
</dbReference>
<evidence type="ECO:0000256" key="4">
    <source>
        <dbReference type="ARBA" id="ARBA00022946"/>
    </source>
</evidence>
<comment type="subcellular location">
    <subcellularLocation>
        <location evidence="10">Mitochondrion inner membrane</location>
        <topology evidence="10">Multi-pass membrane protein</topology>
    </subcellularLocation>
</comment>
<comment type="subunit">
    <text evidence="10">Homooligomer.</text>
</comment>
<protein>
    <recommendedName>
        <fullName evidence="10">Sensitive to high expression protein 9, mitochondrial</fullName>
    </recommendedName>
</protein>
<evidence type="ECO:0000256" key="5">
    <source>
        <dbReference type="ARBA" id="ARBA00022989"/>
    </source>
</evidence>
<dbReference type="InParanoid" id="A0A1Y1UD26"/>
<dbReference type="GeneID" id="33555303"/>
<comment type="similarity">
    <text evidence="1 10">Belongs to the SHE9 family.</text>
</comment>
<dbReference type="EMBL" id="NBSH01000009">
    <property type="protein sequence ID" value="ORX35912.1"/>
    <property type="molecule type" value="Genomic_DNA"/>
</dbReference>
<comment type="caution">
    <text evidence="12">The sequence shown here is derived from an EMBL/GenBank/DDBJ whole genome shotgun (WGS) entry which is preliminary data.</text>
</comment>
<dbReference type="RefSeq" id="XP_021870041.1">
    <property type="nucleotide sequence ID" value="XM_022013495.1"/>
</dbReference>
<keyword evidence="5 10" id="KW-1133">Transmembrane helix</keyword>
<dbReference type="FunCoup" id="A0A1Y1UD26">
    <property type="interactions" value="62"/>
</dbReference>
<keyword evidence="6 11" id="KW-0175">Coiled coil</keyword>
<feature type="transmembrane region" description="Helical" evidence="10">
    <location>
        <begin position="130"/>
        <end position="150"/>
    </location>
</feature>
<reference evidence="12 13" key="1">
    <citation type="submission" date="2017-03" db="EMBL/GenBank/DDBJ databases">
        <title>Widespread Adenine N6-methylation of Active Genes in Fungi.</title>
        <authorList>
            <consortium name="DOE Joint Genome Institute"/>
            <person name="Mondo S.J."/>
            <person name="Dannebaum R.O."/>
            <person name="Kuo R.C."/>
            <person name="Louie K.B."/>
            <person name="Bewick A.J."/>
            <person name="Labutti K."/>
            <person name="Haridas S."/>
            <person name="Kuo A."/>
            <person name="Salamov A."/>
            <person name="Ahrendt S.R."/>
            <person name="Lau R."/>
            <person name="Bowen B.P."/>
            <person name="Lipzen A."/>
            <person name="Sullivan W."/>
            <person name="Andreopoulos W.B."/>
            <person name="Clum A."/>
            <person name="Lindquist E."/>
            <person name="Daum C."/>
            <person name="Northen T.R."/>
            <person name="Ramamoorthy G."/>
            <person name="Schmitz R.J."/>
            <person name="Gryganskyi A."/>
            <person name="Culley D."/>
            <person name="Magnuson J."/>
            <person name="James T.Y."/>
            <person name="O'Malley M.A."/>
            <person name="Stajich J.E."/>
            <person name="Spatafora J.W."/>
            <person name="Visel A."/>
            <person name="Grigoriev I.V."/>
        </authorList>
    </citation>
    <scope>NUCLEOTIDE SEQUENCE [LARGE SCALE GENOMIC DNA]</scope>
    <source>
        <strain evidence="12 13">NRRL Y-17943</strain>
    </source>
</reference>
<dbReference type="OrthoDB" id="5595506at2759"/>
<dbReference type="InterPro" id="IPR008839">
    <property type="entry name" value="MDM33_fungi"/>
</dbReference>
<organism evidence="12 13">
    <name type="scientific">Kockovaella imperatae</name>
    <dbReference type="NCBI Taxonomy" id="4999"/>
    <lineage>
        <taxon>Eukaryota</taxon>
        <taxon>Fungi</taxon>
        <taxon>Dikarya</taxon>
        <taxon>Basidiomycota</taxon>
        <taxon>Agaricomycotina</taxon>
        <taxon>Tremellomycetes</taxon>
        <taxon>Tremellales</taxon>
        <taxon>Cuniculitremaceae</taxon>
        <taxon>Kockovaella</taxon>
    </lineage>
</organism>
<evidence type="ECO:0000256" key="9">
    <source>
        <dbReference type="ARBA" id="ARBA00024807"/>
    </source>
</evidence>
<evidence type="ECO:0000256" key="10">
    <source>
        <dbReference type="RuleBase" id="RU364128"/>
    </source>
</evidence>
<evidence type="ECO:0000256" key="1">
    <source>
        <dbReference type="ARBA" id="ARBA00007472"/>
    </source>
</evidence>
<sequence length="278" mass="30875">KINQVTGYDEVERLKKMVVDAENSLDESRQAARQAKEAYDSAVHSRSTAQQQVNNLLERKHSWTDTDVSAFTNLVRQDHSSSSNVTTTSAALRDAERRVDTAFSDLTRSILQRYHEEQVWSDKIRNVSTWVNMAGLIINLVVFLGAIAIVEPWKRKKLVQRVEERMAEMMNRVEGEVKEVARLVAPGVGPALIEQAVSDSEVQPIGTDTSLNVVEDTLDRQDKISSLPWLTTVFQTPEWRHAADLVGSHSIDTDLALAGGVCVTLGVVLGTIIATIVR</sequence>
<keyword evidence="8 10" id="KW-0472">Membrane</keyword>
<feature type="transmembrane region" description="Helical" evidence="10">
    <location>
        <begin position="255"/>
        <end position="277"/>
    </location>
</feature>
<keyword evidence="13" id="KW-1185">Reference proteome</keyword>
<evidence type="ECO:0000256" key="6">
    <source>
        <dbReference type="ARBA" id="ARBA00023054"/>
    </source>
</evidence>
<evidence type="ECO:0000256" key="7">
    <source>
        <dbReference type="ARBA" id="ARBA00023128"/>
    </source>
</evidence>
<name>A0A1Y1UD26_9TREE</name>
<comment type="function">
    <text evidence="9">Required for the maintenance of the structure of the mitochondrial inner membrane. Involved in mitochondrial morphology. Causes growth arrest when highly overexpressed.</text>
</comment>
<dbReference type="Proteomes" id="UP000193218">
    <property type="component" value="Unassembled WGS sequence"/>
</dbReference>
<evidence type="ECO:0000256" key="11">
    <source>
        <dbReference type="SAM" id="Coils"/>
    </source>
</evidence>
<keyword evidence="2 10" id="KW-0812">Transmembrane</keyword>
<dbReference type="GO" id="GO:0007007">
    <property type="term" value="P:inner mitochondrial membrane organization"/>
    <property type="evidence" value="ECO:0007669"/>
    <property type="project" value="TreeGrafter"/>
</dbReference>
<evidence type="ECO:0000256" key="3">
    <source>
        <dbReference type="ARBA" id="ARBA00022792"/>
    </source>
</evidence>
<accession>A0A1Y1UD26</accession>
<dbReference type="PANTHER" id="PTHR31961:SF3">
    <property type="entry name" value="SENSITIVE TO HIGH EXPRESSION PROTEIN 9, MITOCHONDRIAL"/>
    <property type="match status" value="1"/>
</dbReference>
<evidence type="ECO:0000256" key="2">
    <source>
        <dbReference type="ARBA" id="ARBA00022692"/>
    </source>
</evidence>
<feature type="non-terminal residue" evidence="12">
    <location>
        <position position="1"/>
    </location>
</feature>